<name>A0A542ZMA7_9MICO</name>
<keyword evidence="1" id="KW-0812">Transmembrane</keyword>
<evidence type="ECO:0000313" key="2">
    <source>
        <dbReference type="EMBL" id="TQL61514.1"/>
    </source>
</evidence>
<evidence type="ECO:0000313" key="3">
    <source>
        <dbReference type="Proteomes" id="UP000319514"/>
    </source>
</evidence>
<sequence length="285" mass="30933">MVTVRPHRRRRRWIGRSILLVLVVAVGIGGYLGVQGVVKNFGGPSCRAVASGQEVTFTPEQMANAATITAVAVRRGLPARAATIALATAIQESKLRNIRFGDRDSLGLFQQRPSQGWGTEEQILDPVYASNRFYDELVKVPGYQDMEITKVAQRVQKSAFPEAYADHEREGRVLASTLAGHSPGGLGCRLDAATTARPAASVMTALAREFAVKPTAQGKLLTVRATTAQQAWALASWAVSHAEADGFTSVTVGDRTWTRDRDTQAWTWSRARQPAPATTVVITRH</sequence>
<organism evidence="2 3">
    <name type="scientific">Oryzihumus leptocrescens</name>
    <dbReference type="NCBI Taxonomy" id="297536"/>
    <lineage>
        <taxon>Bacteria</taxon>
        <taxon>Bacillati</taxon>
        <taxon>Actinomycetota</taxon>
        <taxon>Actinomycetes</taxon>
        <taxon>Micrococcales</taxon>
        <taxon>Intrasporangiaceae</taxon>
        <taxon>Oryzihumus</taxon>
    </lineage>
</organism>
<dbReference type="RefSeq" id="WP_141789285.1">
    <property type="nucleotide sequence ID" value="NZ_BAAAKX010000001.1"/>
</dbReference>
<dbReference type="OrthoDB" id="5171895at2"/>
<proteinExistence type="predicted"/>
<evidence type="ECO:0008006" key="4">
    <source>
        <dbReference type="Google" id="ProtNLM"/>
    </source>
</evidence>
<keyword evidence="1" id="KW-1133">Transmembrane helix</keyword>
<evidence type="ECO:0000256" key="1">
    <source>
        <dbReference type="SAM" id="Phobius"/>
    </source>
</evidence>
<keyword evidence="3" id="KW-1185">Reference proteome</keyword>
<dbReference type="AlphaFoldDB" id="A0A542ZMA7"/>
<protein>
    <recommendedName>
        <fullName evidence="4">Heavy metal transporter</fullName>
    </recommendedName>
</protein>
<accession>A0A542ZMA7</accession>
<keyword evidence="1" id="KW-0472">Membrane</keyword>
<gene>
    <name evidence="2" type="ORF">FB474_2925</name>
</gene>
<comment type="caution">
    <text evidence="2">The sequence shown here is derived from an EMBL/GenBank/DDBJ whole genome shotgun (WGS) entry which is preliminary data.</text>
</comment>
<reference evidence="2 3" key="1">
    <citation type="submission" date="2019-06" db="EMBL/GenBank/DDBJ databases">
        <title>Sequencing the genomes of 1000 actinobacteria strains.</title>
        <authorList>
            <person name="Klenk H.-P."/>
        </authorList>
    </citation>
    <scope>NUCLEOTIDE SEQUENCE [LARGE SCALE GENOMIC DNA]</scope>
    <source>
        <strain evidence="2 3">DSM 18082</strain>
    </source>
</reference>
<dbReference type="EMBL" id="VFOQ01000001">
    <property type="protein sequence ID" value="TQL61514.1"/>
    <property type="molecule type" value="Genomic_DNA"/>
</dbReference>
<dbReference type="Proteomes" id="UP000319514">
    <property type="component" value="Unassembled WGS sequence"/>
</dbReference>
<feature type="transmembrane region" description="Helical" evidence="1">
    <location>
        <begin position="13"/>
        <end position="34"/>
    </location>
</feature>